<dbReference type="Proteomes" id="UP001176941">
    <property type="component" value="Chromosome 7"/>
</dbReference>
<reference evidence="1" key="1">
    <citation type="submission" date="2023-04" db="EMBL/GenBank/DDBJ databases">
        <authorList>
            <consortium name="ELIXIR-Norway"/>
        </authorList>
    </citation>
    <scope>NUCLEOTIDE SEQUENCE [LARGE SCALE GENOMIC DNA]</scope>
</reference>
<gene>
    <name evidence="1" type="ORF">MRATA1EN1_LOCUS26466</name>
</gene>
<evidence type="ECO:0000313" key="1">
    <source>
        <dbReference type="EMBL" id="CAI9177504.1"/>
    </source>
</evidence>
<organism evidence="1 2">
    <name type="scientific">Rangifer tarandus platyrhynchus</name>
    <name type="common">Svalbard reindeer</name>
    <dbReference type="NCBI Taxonomy" id="3082113"/>
    <lineage>
        <taxon>Eukaryota</taxon>
        <taxon>Metazoa</taxon>
        <taxon>Chordata</taxon>
        <taxon>Craniata</taxon>
        <taxon>Vertebrata</taxon>
        <taxon>Euteleostomi</taxon>
        <taxon>Mammalia</taxon>
        <taxon>Eutheria</taxon>
        <taxon>Laurasiatheria</taxon>
        <taxon>Artiodactyla</taxon>
        <taxon>Ruminantia</taxon>
        <taxon>Pecora</taxon>
        <taxon>Cervidae</taxon>
        <taxon>Odocoileinae</taxon>
        <taxon>Rangifer</taxon>
    </lineage>
</organism>
<dbReference type="EMBL" id="OX459943">
    <property type="protein sequence ID" value="CAI9177504.1"/>
    <property type="molecule type" value="Genomic_DNA"/>
</dbReference>
<proteinExistence type="predicted"/>
<sequence length="108" mass="11441">MSDLPARDPETPCVWPWSREGAQGLCRGQDGPGQRVVHPVSTQRRARLPSGEWPSPWSEHLAGVALSQTFCATSAGQGTLTIPLEAMGSLFSTGDLGGLLPSWAPGME</sequence>
<protein>
    <submittedName>
        <fullName evidence="1">Uncharacterized protein</fullName>
    </submittedName>
</protein>
<accession>A0ABN8ZUR7</accession>
<evidence type="ECO:0000313" key="2">
    <source>
        <dbReference type="Proteomes" id="UP001176941"/>
    </source>
</evidence>
<name>A0ABN8ZUR7_RANTA</name>
<keyword evidence="2" id="KW-1185">Reference proteome</keyword>